<reference evidence="1 2" key="1">
    <citation type="submission" date="2013-02" db="EMBL/GenBank/DDBJ databases">
        <title>The Genome Sequence of Acinetobacter guillouiae NIPH 991.</title>
        <authorList>
            <consortium name="The Broad Institute Genome Sequencing Platform"/>
            <consortium name="The Broad Institute Genome Sequencing Center for Infectious Disease"/>
            <person name="Cerqueira G."/>
            <person name="Feldgarden M."/>
            <person name="Courvalin P."/>
            <person name="Perichon B."/>
            <person name="Grillot-Courvalin C."/>
            <person name="Clermont D."/>
            <person name="Rocha E."/>
            <person name="Yoon E.-J."/>
            <person name="Nemec A."/>
            <person name="Walker B."/>
            <person name="Young S.K."/>
            <person name="Zeng Q."/>
            <person name="Gargeya S."/>
            <person name="Fitzgerald M."/>
            <person name="Haas B."/>
            <person name="Abouelleil A."/>
            <person name="Alvarado L."/>
            <person name="Arachchi H.M."/>
            <person name="Berlin A.M."/>
            <person name="Chapman S.B."/>
            <person name="Dewar J."/>
            <person name="Goldberg J."/>
            <person name="Griggs A."/>
            <person name="Gujja S."/>
            <person name="Hansen M."/>
            <person name="Howarth C."/>
            <person name="Imamovic A."/>
            <person name="Larimer J."/>
            <person name="McCowan C."/>
            <person name="Murphy C."/>
            <person name="Neiman D."/>
            <person name="Pearson M."/>
            <person name="Priest M."/>
            <person name="Roberts A."/>
            <person name="Saif S."/>
            <person name="Shea T."/>
            <person name="Sisk P."/>
            <person name="Sykes S."/>
            <person name="Wortman J."/>
            <person name="Nusbaum C."/>
            <person name="Birren B."/>
        </authorList>
    </citation>
    <scope>NUCLEOTIDE SEQUENCE [LARGE SCALE GENOMIC DNA]</scope>
    <source>
        <strain evidence="1 2">NIPH 991</strain>
    </source>
</reference>
<name>N8WY21_ACIGI</name>
<dbReference type="PATRIC" id="fig|1217656.3.peg.2708"/>
<dbReference type="Proteomes" id="UP000013148">
    <property type="component" value="Unassembled WGS sequence"/>
</dbReference>
<organism evidence="1 2">
    <name type="scientific">Acinetobacter guillouiae NIPH 991</name>
    <dbReference type="NCBI Taxonomy" id="1217656"/>
    <lineage>
        <taxon>Bacteria</taxon>
        <taxon>Pseudomonadati</taxon>
        <taxon>Pseudomonadota</taxon>
        <taxon>Gammaproteobacteria</taxon>
        <taxon>Moraxellales</taxon>
        <taxon>Moraxellaceae</taxon>
        <taxon>Acinetobacter</taxon>
    </lineage>
</organism>
<dbReference type="RefSeq" id="WP_004820986.1">
    <property type="nucleotide sequence ID" value="NZ_KB849456.1"/>
</dbReference>
<evidence type="ECO:0008006" key="3">
    <source>
        <dbReference type="Google" id="ProtNLM"/>
    </source>
</evidence>
<sequence length="382" mass="44568">MLTFGKSLSVLIAVSALYACGYKSPNSEEFPHQHIQQLTPNISGIEFTWFKTSDDMNRKAINENFIIYNCPESHVKQNPVKNFKICTYDLNHDQQIQPHFIAAQTNQLIDQIVTLNHNHFLITIKTFQSGVNDPMQAYLFNAQTQNSTAMTSFSYTAFAQTILEQMVQEKTYQKKVLEYGTTVYFDPQYISAKAAAQAQKELKQQQQSVIENFKDIFRDKPEQPKRDFSPDDYPAQPAEPFNLKLIQQLKLYLQQHQAECYLILDHETQLLKTPQSYLYSRDFSKFLPQLEDEIRLPECKKPVELSTVNTKYLKYQSIDDVQGSGNHYIFWFTPIGYDVFEIKQHGQNKQFKLPIDTAWIYQIRNKLIISVDQTYYIIPLSE</sequence>
<keyword evidence="2" id="KW-1185">Reference proteome</keyword>
<dbReference type="EMBL" id="APPJ01000011">
    <property type="protein sequence ID" value="ENV17017.1"/>
    <property type="molecule type" value="Genomic_DNA"/>
</dbReference>
<dbReference type="AlphaFoldDB" id="N8WY21"/>
<protein>
    <recommendedName>
        <fullName evidence="3">Lipoprotein</fullName>
    </recommendedName>
</protein>
<evidence type="ECO:0000313" key="1">
    <source>
        <dbReference type="EMBL" id="ENV17017.1"/>
    </source>
</evidence>
<dbReference type="HOGENOM" id="CLU_724859_0_0_6"/>
<proteinExistence type="predicted"/>
<gene>
    <name evidence="1" type="ORF">F964_02766</name>
</gene>
<comment type="caution">
    <text evidence="1">The sequence shown here is derived from an EMBL/GenBank/DDBJ whole genome shotgun (WGS) entry which is preliminary data.</text>
</comment>
<evidence type="ECO:0000313" key="2">
    <source>
        <dbReference type="Proteomes" id="UP000013148"/>
    </source>
</evidence>
<accession>N8WY21</accession>
<dbReference type="eggNOG" id="ENOG5031SD8">
    <property type="taxonomic scope" value="Bacteria"/>
</dbReference>
<dbReference type="PROSITE" id="PS51257">
    <property type="entry name" value="PROKAR_LIPOPROTEIN"/>
    <property type="match status" value="1"/>
</dbReference>